<dbReference type="GeneID" id="85448585"/>
<dbReference type="Gene3D" id="1.10.630.10">
    <property type="entry name" value="Cytochrome P450"/>
    <property type="match status" value="1"/>
</dbReference>
<proteinExistence type="predicted"/>
<keyword evidence="1" id="KW-1133">Transmembrane helix</keyword>
<dbReference type="RefSeq" id="XP_060407641.1">
    <property type="nucleotide sequence ID" value="XM_060564345.1"/>
</dbReference>
<feature type="transmembrane region" description="Helical" evidence="1">
    <location>
        <begin position="74"/>
        <end position="95"/>
    </location>
</feature>
<organism evidence="2 3">
    <name type="scientific">Colletotrichum navitas</name>
    <dbReference type="NCBI Taxonomy" id="681940"/>
    <lineage>
        <taxon>Eukaryota</taxon>
        <taxon>Fungi</taxon>
        <taxon>Dikarya</taxon>
        <taxon>Ascomycota</taxon>
        <taxon>Pezizomycotina</taxon>
        <taxon>Sordariomycetes</taxon>
        <taxon>Hypocreomycetidae</taxon>
        <taxon>Glomerellales</taxon>
        <taxon>Glomerellaceae</taxon>
        <taxon>Colletotrichum</taxon>
        <taxon>Colletotrichum graminicola species complex</taxon>
    </lineage>
</organism>
<protein>
    <recommendedName>
        <fullName evidence="4">Cytochrome P450</fullName>
    </recommendedName>
</protein>
<evidence type="ECO:0000256" key="1">
    <source>
        <dbReference type="SAM" id="Phobius"/>
    </source>
</evidence>
<gene>
    <name evidence="2" type="ORF">LY79DRAFT_674700</name>
</gene>
<keyword evidence="1" id="KW-0812">Transmembrane</keyword>
<keyword evidence="1" id="KW-0472">Membrane</keyword>
<dbReference type="GO" id="GO:0016705">
    <property type="term" value="F:oxidoreductase activity, acting on paired donors, with incorporation or reduction of molecular oxygen"/>
    <property type="evidence" value="ECO:0007669"/>
    <property type="project" value="InterPro"/>
</dbReference>
<dbReference type="EMBL" id="JAHLJV010000137">
    <property type="protein sequence ID" value="KAK1569395.1"/>
    <property type="molecule type" value="Genomic_DNA"/>
</dbReference>
<comment type="caution">
    <text evidence="2">The sequence shown here is derived from an EMBL/GenBank/DDBJ whole genome shotgun (WGS) entry which is preliminary data.</text>
</comment>
<dbReference type="InterPro" id="IPR036396">
    <property type="entry name" value="Cyt_P450_sf"/>
</dbReference>
<evidence type="ECO:0000313" key="2">
    <source>
        <dbReference type="EMBL" id="KAK1569395.1"/>
    </source>
</evidence>
<name>A0AAD8PKZ0_9PEZI</name>
<dbReference type="Proteomes" id="UP001230504">
    <property type="component" value="Unassembled WGS sequence"/>
</dbReference>
<keyword evidence="3" id="KW-1185">Reference proteome</keyword>
<reference evidence="2" key="1">
    <citation type="submission" date="2021-06" db="EMBL/GenBank/DDBJ databases">
        <title>Comparative genomics, transcriptomics and evolutionary studies reveal genomic signatures of adaptation to plant cell wall in hemibiotrophic fungi.</title>
        <authorList>
            <consortium name="DOE Joint Genome Institute"/>
            <person name="Baroncelli R."/>
            <person name="Diaz J.F."/>
            <person name="Benocci T."/>
            <person name="Peng M."/>
            <person name="Battaglia E."/>
            <person name="Haridas S."/>
            <person name="Andreopoulos W."/>
            <person name="Labutti K."/>
            <person name="Pangilinan J."/>
            <person name="Floch G.L."/>
            <person name="Makela M.R."/>
            <person name="Henrissat B."/>
            <person name="Grigoriev I.V."/>
            <person name="Crouch J.A."/>
            <person name="De Vries R.P."/>
            <person name="Sukno S.A."/>
            <person name="Thon M.R."/>
        </authorList>
    </citation>
    <scope>NUCLEOTIDE SEQUENCE</scope>
    <source>
        <strain evidence="2">CBS 125086</strain>
    </source>
</reference>
<dbReference type="Pfam" id="PF00067">
    <property type="entry name" value="p450"/>
    <property type="match status" value="1"/>
</dbReference>
<dbReference type="GO" id="GO:0004497">
    <property type="term" value="F:monooxygenase activity"/>
    <property type="evidence" value="ECO:0007669"/>
    <property type="project" value="InterPro"/>
</dbReference>
<dbReference type="InterPro" id="IPR001128">
    <property type="entry name" value="Cyt_P450"/>
</dbReference>
<dbReference type="AlphaFoldDB" id="A0AAD8PKZ0"/>
<accession>A0AAD8PKZ0</accession>
<evidence type="ECO:0008006" key="4">
    <source>
        <dbReference type="Google" id="ProtNLM"/>
    </source>
</evidence>
<dbReference type="GO" id="GO:0005506">
    <property type="term" value="F:iron ion binding"/>
    <property type="evidence" value="ECO:0007669"/>
    <property type="project" value="InterPro"/>
</dbReference>
<dbReference type="GO" id="GO:0020037">
    <property type="term" value="F:heme binding"/>
    <property type="evidence" value="ECO:0007669"/>
    <property type="project" value="InterPro"/>
</dbReference>
<dbReference type="SUPFAM" id="SSF48264">
    <property type="entry name" value="Cytochrome P450"/>
    <property type="match status" value="1"/>
</dbReference>
<sequence>MSLRAKLSPAAQIFNDFKQFCDDQLASVNEEKAALGSKGGGLLSGRPTIFRHLLNSDLPQSELDDDRLSKEARVLIGAGTITTAGTMCFITYYVMAKPHIKKRLEEELASIMADYLRRQPT</sequence>
<evidence type="ECO:0000313" key="3">
    <source>
        <dbReference type="Proteomes" id="UP001230504"/>
    </source>
</evidence>